<keyword evidence="4 6" id="KW-1133">Transmembrane helix</keyword>
<evidence type="ECO:0000256" key="5">
    <source>
        <dbReference type="ARBA" id="ARBA00023136"/>
    </source>
</evidence>
<feature type="transmembrane region" description="Helical" evidence="6">
    <location>
        <begin position="33"/>
        <end position="50"/>
    </location>
</feature>
<keyword evidence="9" id="KW-1185">Reference proteome</keyword>
<keyword evidence="3 6" id="KW-0812">Transmembrane</keyword>
<feature type="transmembrane region" description="Helical" evidence="6">
    <location>
        <begin position="130"/>
        <end position="148"/>
    </location>
</feature>
<dbReference type="Pfam" id="PF01292">
    <property type="entry name" value="Ni_hydr_CYTB"/>
    <property type="match status" value="1"/>
</dbReference>
<feature type="domain" description="Cytochrome b561 bacterial/Ni-hydrogenase" evidence="7">
    <location>
        <begin position="186"/>
        <end position="272"/>
    </location>
</feature>
<dbReference type="Proteomes" id="UP001156140">
    <property type="component" value="Unassembled WGS sequence"/>
</dbReference>
<keyword evidence="5 6" id="KW-0472">Membrane</keyword>
<evidence type="ECO:0000256" key="2">
    <source>
        <dbReference type="ARBA" id="ARBA00022475"/>
    </source>
</evidence>
<dbReference type="GO" id="GO:0020037">
    <property type="term" value="F:heme binding"/>
    <property type="evidence" value="ECO:0007669"/>
    <property type="project" value="TreeGrafter"/>
</dbReference>
<evidence type="ECO:0000313" key="9">
    <source>
        <dbReference type="Proteomes" id="UP001156140"/>
    </source>
</evidence>
<dbReference type="EMBL" id="JALAZD010000001">
    <property type="protein sequence ID" value="MCI0128145.1"/>
    <property type="molecule type" value="Genomic_DNA"/>
</dbReference>
<evidence type="ECO:0000256" key="6">
    <source>
        <dbReference type="SAM" id="Phobius"/>
    </source>
</evidence>
<name>A0AA41QNL7_9HYPH</name>
<feature type="transmembrane region" description="Helical" evidence="6">
    <location>
        <begin position="238"/>
        <end position="260"/>
    </location>
</feature>
<proteinExistence type="predicted"/>
<reference evidence="8" key="1">
    <citation type="submission" date="2022-03" db="EMBL/GenBank/DDBJ databases">
        <title>The complete genome sequence of a Methyloterrigena soli.</title>
        <authorList>
            <person name="Zi Z."/>
        </authorList>
    </citation>
    <scope>NUCLEOTIDE SEQUENCE</scope>
    <source>
        <strain evidence="8">M48</strain>
    </source>
</reference>
<accession>A0AA41QNL7</accession>
<evidence type="ECO:0000256" key="3">
    <source>
        <dbReference type="ARBA" id="ARBA00022692"/>
    </source>
</evidence>
<organism evidence="8 9">
    <name type="scientific">Paradevosia shaoguanensis</name>
    <dbReference type="NCBI Taxonomy" id="1335043"/>
    <lineage>
        <taxon>Bacteria</taxon>
        <taxon>Pseudomonadati</taxon>
        <taxon>Pseudomonadota</taxon>
        <taxon>Alphaproteobacteria</taxon>
        <taxon>Hyphomicrobiales</taxon>
        <taxon>Devosiaceae</taxon>
        <taxon>Paradevosia</taxon>
    </lineage>
</organism>
<comment type="caution">
    <text evidence="8">The sequence shown here is derived from an EMBL/GenBank/DDBJ whole genome shotgun (WGS) entry which is preliminary data.</text>
</comment>
<dbReference type="RefSeq" id="WP_281736367.1">
    <property type="nucleotide sequence ID" value="NZ_JAKETQ010000001.1"/>
</dbReference>
<dbReference type="SUPFAM" id="SSF81342">
    <property type="entry name" value="Transmembrane di-heme cytochromes"/>
    <property type="match status" value="1"/>
</dbReference>
<keyword evidence="2" id="KW-1003">Cell membrane</keyword>
<sequence>MAVETADTESRAPSAGKGPLVYRQPLLTRITHWTWALALFFMLLSGLQIFNAHPALYVGQESGFDYDNSVLAMYAANSDNGPIGQTRVFGQTLNTTGLFGMSGPTDQPQFRGFPSWATIPSYQDLATGRVVHFFFGWVLVAALFLWFLSSLVNGHVRRDVLPGAEDIKALPGEVADHARLRFRHGRRYNALQKLSYSIVFFILFPLIIATGLTMSPGMDAAFPWLLDLFGGRQTARTIHFSMMVLLVLFFVVHIIMVFAAGPINELRSMITGWYRTSPDTPRQQGDRP</sequence>
<dbReference type="PANTHER" id="PTHR30485:SF1">
    <property type="entry name" value="CYTOCHROME YDHU-RELATED"/>
    <property type="match status" value="1"/>
</dbReference>
<protein>
    <submittedName>
        <fullName evidence="8">Cytochrome b/b6 domain-containing protein</fullName>
    </submittedName>
</protein>
<feature type="transmembrane region" description="Helical" evidence="6">
    <location>
        <begin position="194"/>
        <end position="218"/>
    </location>
</feature>
<dbReference type="AlphaFoldDB" id="A0AA41QNL7"/>
<evidence type="ECO:0000313" key="8">
    <source>
        <dbReference type="EMBL" id="MCI0128145.1"/>
    </source>
</evidence>
<evidence type="ECO:0000256" key="1">
    <source>
        <dbReference type="ARBA" id="ARBA00004651"/>
    </source>
</evidence>
<dbReference type="InterPro" id="IPR051542">
    <property type="entry name" value="Hydrogenase_cytochrome"/>
</dbReference>
<dbReference type="InterPro" id="IPR011577">
    <property type="entry name" value="Cyt_b561_bac/Ni-Hgenase"/>
</dbReference>
<comment type="subcellular location">
    <subcellularLocation>
        <location evidence="1">Cell membrane</location>
        <topology evidence="1">Multi-pass membrane protein</topology>
    </subcellularLocation>
</comment>
<evidence type="ECO:0000259" key="7">
    <source>
        <dbReference type="Pfam" id="PF01292"/>
    </source>
</evidence>
<evidence type="ECO:0000256" key="4">
    <source>
        <dbReference type="ARBA" id="ARBA00022989"/>
    </source>
</evidence>
<dbReference type="GO" id="GO:0009055">
    <property type="term" value="F:electron transfer activity"/>
    <property type="evidence" value="ECO:0007669"/>
    <property type="project" value="InterPro"/>
</dbReference>
<dbReference type="InterPro" id="IPR016174">
    <property type="entry name" value="Di-haem_cyt_TM"/>
</dbReference>
<gene>
    <name evidence="8" type="ORF">ML536_15045</name>
</gene>
<dbReference type="GO" id="GO:0022904">
    <property type="term" value="P:respiratory electron transport chain"/>
    <property type="evidence" value="ECO:0007669"/>
    <property type="project" value="InterPro"/>
</dbReference>
<dbReference type="GO" id="GO:0005886">
    <property type="term" value="C:plasma membrane"/>
    <property type="evidence" value="ECO:0007669"/>
    <property type="project" value="UniProtKB-SubCell"/>
</dbReference>
<dbReference type="PANTHER" id="PTHR30485">
    <property type="entry name" value="NI/FE-HYDROGENASE 1 B-TYPE CYTOCHROME SUBUNIT"/>
    <property type="match status" value="1"/>
</dbReference>
<dbReference type="Gene3D" id="1.20.950.20">
    <property type="entry name" value="Transmembrane di-heme cytochromes, Chain C"/>
    <property type="match status" value="1"/>
</dbReference>